<evidence type="ECO:0000313" key="2">
    <source>
        <dbReference type="EMBL" id="KJL32152.1"/>
    </source>
</evidence>
<feature type="transmembrane region" description="Helical" evidence="1">
    <location>
        <begin position="110"/>
        <end position="130"/>
    </location>
</feature>
<dbReference type="Proteomes" id="UP000033740">
    <property type="component" value="Unassembled WGS sequence"/>
</dbReference>
<feature type="transmembrane region" description="Helical" evidence="1">
    <location>
        <begin position="79"/>
        <end position="98"/>
    </location>
</feature>
<organism evidence="2 3">
    <name type="scientific">Microbacterium azadirachtae</name>
    <dbReference type="NCBI Taxonomy" id="582680"/>
    <lineage>
        <taxon>Bacteria</taxon>
        <taxon>Bacillati</taxon>
        <taxon>Actinomycetota</taxon>
        <taxon>Actinomycetes</taxon>
        <taxon>Micrococcales</taxon>
        <taxon>Microbacteriaceae</taxon>
        <taxon>Microbacterium</taxon>
    </lineage>
</organism>
<dbReference type="RefSeq" id="WP_045272915.1">
    <property type="nucleotide sequence ID" value="NZ_JYIX01000037.1"/>
</dbReference>
<evidence type="ECO:0000313" key="3">
    <source>
        <dbReference type="Proteomes" id="UP000033740"/>
    </source>
</evidence>
<evidence type="ECO:0000256" key="1">
    <source>
        <dbReference type="SAM" id="Phobius"/>
    </source>
</evidence>
<proteinExistence type="predicted"/>
<feature type="transmembrane region" description="Helical" evidence="1">
    <location>
        <begin position="12"/>
        <end position="35"/>
    </location>
</feature>
<name>A0A0F0LFZ3_9MICO</name>
<dbReference type="PATRIC" id="fig|582680.6.peg.2690"/>
<feature type="transmembrane region" description="Helical" evidence="1">
    <location>
        <begin position="142"/>
        <end position="160"/>
    </location>
</feature>
<dbReference type="AlphaFoldDB" id="A0A0F0LFZ3"/>
<dbReference type="EMBL" id="JYIX01000037">
    <property type="protein sequence ID" value="KJL32152.1"/>
    <property type="molecule type" value="Genomic_DNA"/>
</dbReference>
<gene>
    <name evidence="2" type="ORF">RS86_02621</name>
</gene>
<dbReference type="InterPro" id="IPR049713">
    <property type="entry name" value="Pr6Pr-like"/>
</dbReference>
<sequence>MMTTPVPPHRARVVGAVRLIGGASVIAILFLTFFQGGAVNGLNPFDYFGFFTNLTSLLTAVVLILVGARCMAGRAVPGWLVEARAVATACMLLVAVIYNGLVPGTGSAPPWVSLTLHIVFPILLALDWLLIGDRGPMRWSRLWILAPYPVLWLVVVLVRGATDGWVPYGFLLPERGAGTIALTGFALLAVLGAAGSLVWGASRLPGLVRPAVNTD</sequence>
<keyword evidence="1" id="KW-1133">Transmembrane helix</keyword>
<keyword evidence="1" id="KW-0472">Membrane</keyword>
<dbReference type="NCBIfam" id="NF038065">
    <property type="entry name" value="Pr6Pr"/>
    <property type="match status" value="1"/>
</dbReference>
<reference evidence="2 3" key="1">
    <citation type="submission" date="2015-02" db="EMBL/GenBank/DDBJ databases">
        <title>Draft genome sequences of ten Microbacterium spp. with emphasis on heavy metal contaminated environments.</title>
        <authorList>
            <person name="Corretto E."/>
        </authorList>
    </citation>
    <scope>NUCLEOTIDE SEQUENCE [LARGE SCALE GENOMIC DNA]</scope>
    <source>
        <strain evidence="2 3">ARN176</strain>
    </source>
</reference>
<evidence type="ECO:0008006" key="4">
    <source>
        <dbReference type="Google" id="ProtNLM"/>
    </source>
</evidence>
<protein>
    <recommendedName>
        <fullName evidence="4">FAR-17a/AIG1-like protein</fullName>
    </recommendedName>
</protein>
<keyword evidence="1" id="KW-0812">Transmembrane</keyword>
<keyword evidence="3" id="KW-1185">Reference proteome</keyword>
<comment type="caution">
    <text evidence="2">The sequence shown here is derived from an EMBL/GenBank/DDBJ whole genome shotgun (WGS) entry which is preliminary data.</text>
</comment>
<accession>A0A0F0LFZ3</accession>
<feature type="transmembrane region" description="Helical" evidence="1">
    <location>
        <begin position="180"/>
        <end position="199"/>
    </location>
</feature>
<feature type="transmembrane region" description="Helical" evidence="1">
    <location>
        <begin position="47"/>
        <end position="67"/>
    </location>
</feature>
<dbReference type="STRING" id="582680.RS86_02621"/>